<dbReference type="InterPro" id="IPR000944">
    <property type="entry name" value="Tscrpt_reg_Rrf2"/>
</dbReference>
<accession>A0A6C2UI73</accession>
<dbReference type="InterPro" id="IPR014290">
    <property type="entry name" value="SUF_FeS_clus_asmbl_reg"/>
</dbReference>
<dbReference type="PANTHER" id="PTHR33221">
    <property type="entry name" value="WINGED HELIX-TURN-HELIX TRANSCRIPTIONAL REGULATOR, RRF2 FAMILY"/>
    <property type="match status" value="1"/>
</dbReference>
<dbReference type="NCBIfam" id="TIGR00738">
    <property type="entry name" value="rrf2_super"/>
    <property type="match status" value="1"/>
</dbReference>
<dbReference type="AlphaFoldDB" id="A0A6C2UI73"/>
<dbReference type="Pfam" id="PF02082">
    <property type="entry name" value="Rrf2"/>
    <property type="match status" value="1"/>
</dbReference>
<dbReference type="InterPro" id="IPR036388">
    <property type="entry name" value="WH-like_DNA-bd_sf"/>
</dbReference>
<evidence type="ECO:0000313" key="2">
    <source>
        <dbReference type="Proteomes" id="UP000346198"/>
    </source>
</evidence>
<reference evidence="1 2" key="1">
    <citation type="submission" date="2019-04" db="EMBL/GenBank/DDBJ databases">
        <authorList>
            <person name="Van Vliet M D."/>
        </authorList>
    </citation>
    <scope>NUCLEOTIDE SEQUENCE [LARGE SCALE GENOMIC DNA]</scope>
    <source>
        <strain evidence="1 2">F21</strain>
    </source>
</reference>
<dbReference type="PROSITE" id="PS51197">
    <property type="entry name" value="HTH_RRF2_2"/>
    <property type="match status" value="1"/>
</dbReference>
<evidence type="ECO:0000313" key="1">
    <source>
        <dbReference type="EMBL" id="VGO19905.1"/>
    </source>
</evidence>
<dbReference type="InterPro" id="IPR036390">
    <property type="entry name" value="WH_DNA-bd_sf"/>
</dbReference>
<protein>
    <submittedName>
        <fullName evidence="1">HTH-type transcriptional regulator</fullName>
    </submittedName>
</protein>
<dbReference type="PANTHER" id="PTHR33221:SF2">
    <property type="entry name" value="TRANSCRIPTIONAL REGULATOR"/>
    <property type="match status" value="1"/>
</dbReference>
<proteinExistence type="predicted"/>
<dbReference type="GO" id="GO:0003700">
    <property type="term" value="F:DNA-binding transcription factor activity"/>
    <property type="evidence" value="ECO:0007669"/>
    <property type="project" value="TreeGrafter"/>
</dbReference>
<dbReference type="NCBIfam" id="TIGR02944">
    <property type="entry name" value="suf_reg_Xantho"/>
    <property type="match status" value="1"/>
</dbReference>
<dbReference type="Gene3D" id="1.10.10.10">
    <property type="entry name" value="Winged helix-like DNA-binding domain superfamily/Winged helix DNA-binding domain"/>
    <property type="match status" value="1"/>
</dbReference>
<dbReference type="RefSeq" id="WP_168433178.1">
    <property type="nucleotide sequence ID" value="NZ_CAAHFH010000001.1"/>
</dbReference>
<gene>
    <name evidence="1" type="ORF">SCARR_01965</name>
</gene>
<name>A0A6C2UI73_9BACT</name>
<dbReference type="GO" id="GO:0005829">
    <property type="term" value="C:cytosol"/>
    <property type="evidence" value="ECO:0007669"/>
    <property type="project" value="TreeGrafter"/>
</dbReference>
<dbReference type="EMBL" id="CAAHFH010000001">
    <property type="protein sequence ID" value="VGO19905.1"/>
    <property type="molecule type" value="Genomic_DNA"/>
</dbReference>
<organism evidence="1 2">
    <name type="scientific">Pontiella sulfatireligans</name>
    <dbReference type="NCBI Taxonomy" id="2750658"/>
    <lineage>
        <taxon>Bacteria</taxon>
        <taxon>Pseudomonadati</taxon>
        <taxon>Kiritimatiellota</taxon>
        <taxon>Kiritimatiellia</taxon>
        <taxon>Kiritimatiellales</taxon>
        <taxon>Pontiellaceae</taxon>
        <taxon>Pontiella</taxon>
    </lineage>
</organism>
<dbReference type="Proteomes" id="UP000346198">
    <property type="component" value="Unassembled WGS sequence"/>
</dbReference>
<keyword evidence="2" id="KW-1185">Reference proteome</keyword>
<sequence length="133" mass="14341">MLKITKLEGYAFLLLTCMASRDSSLLYSAKDLSTDSSLPLPTVSKVLKLLTQAAILKSCQGSRGGYSLAKPADEINVAEIVQIFEGPLALTDCCGEASCPRNCPVAPDWQKLNNAIENLLRGLTLADMVNHQK</sequence>
<dbReference type="SUPFAM" id="SSF46785">
    <property type="entry name" value="Winged helix' DNA-binding domain"/>
    <property type="match status" value="1"/>
</dbReference>